<evidence type="ECO:0000313" key="10">
    <source>
        <dbReference type="EMBL" id="CAD5234436.1"/>
    </source>
</evidence>
<evidence type="ECO:0000259" key="9">
    <source>
        <dbReference type="PROSITE" id="PS51522"/>
    </source>
</evidence>
<dbReference type="AlphaFoldDB" id="A0A1I7SIG1"/>
<protein>
    <submittedName>
        <fullName evidence="10">(pine wood nematode) hypothetical protein</fullName>
    </submittedName>
    <submittedName>
        <fullName evidence="13">Nanos-type domain-containing protein</fullName>
    </submittedName>
</protein>
<organism evidence="11 13">
    <name type="scientific">Bursaphelenchus xylophilus</name>
    <name type="common">Pinewood nematode worm</name>
    <name type="synonym">Aphelenchoides xylophilus</name>
    <dbReference type="NCBI Taxonomy" id="6326"/>
    <lineage>
        <taxon>Eukaryota</taxon>
        <taxon>Metazoa</taxon>
        <taxon>Ecdysozoa</taxon>
        <taxon>Nematoda</taxon>
        <taxon>Chromadorea</taxon>
        <taxon>Rhabditida</taxon>
        <taxon>Tylenchina</taxon>
        <taxon>Tylenchomorpha</taxon>
        <taxon>Aphelenchoidea</taxon>
        <taxon>Aphelenchoididae</taxon>
        <taxon>Bursaphelenchus</taxon>
    </lineage>
</organism>
<evidence type="ECO:0000313" key="13">
    <source>
        <dbReference type="WBParaSite" id="BXY_1283100.1"/>
    </source>
</evidence>
<evidence type="ECO:0000256" key="7">
    <source>
        <dbReference type="ARBA" id="ARBA00022884"/>
    </source>
</evidence>
<accession>A0A1I7SIG1</accession>
<proteinExistence type="inferred from homology"/>
<evidence type="ECO:0000256" key="3">
    <source>
        <dbReference type="ARBA" id="ARBA00022723"/>
    </source>
</evidence>
<comment type="similarity">
    <text evidence="8">Belongs to the nanos family.</text>
</comment>
<dbReference type="EMBL" id="CAJFCV020000006">
    <property type="protein sequence ID" value="CAG9130226.1"/>
    <property type="molecule type" value="Genomic_DNA"/>
</dbReference>
<keyword evidence="4 8" id="KW-0863">Zinc-finger</keyword>
<dbReference type="GO" id="GO:0005737">
    <property type="term" value="C:cytoplasm"/>
    <property type="evidence" value="ECO:0007669"/>
    <property type="project" value="UniProtKB-SubCell"/>
</dbReference>
<keyword evidence="6 8" id="KW-0810">Translation regulation</keyword>
<evidence type="ECO:0000256" key="1">
    <source>
        <dbReference type="ARBA" id="ARBA00004496"/>
    </source>
</evidence>
<dbReference type="InterPro" id="IPR024161">
    <property type="entry name" value="Znf_nanos-typ"/>
</dbReference>
<dbReference type="GO" id="GO:0006417">
    <property type="term" value="P:regulation of translation"/>
    <property type="evidence" value="ECO:0007669"/>
    <property type="project" value="UniProtKB-UniRule"/>
</dbReference>
<dbReference type="PANTHER" id="PTHR12887">
    <property type="entry name" value="NANOS PROTEIN"/>
    <property type="match status" value="1"/>
</dbReference>
<gene>
    <name evidence="10" type="ORF">BXYJ_LOCUS14527</name>
</gene>
<dbReference type="InterPro" id="IPR038129">
    <property type="entry name" value="Nanos_sf"/>
</dbReference>
<dbReference type="InterPro" id="IPR008705">
    <property type="entry name" value="Nanos/Xcar2"/>
</dbReference>
<dbReference type="GO" id="GO:0003723">
    <property type="term" value="F:RNA binding"/>
    <property type="evidence" value="ECO:0007669"/>
    <property type="project" value="UniProtKB-UniRule"/>
</dbReference>
<dbReference type="WBParaSite" id="BXY_1283100.1">
    <property type="protein sequence ID" value="BXY_1283100.1"/>
    <property type="gene ID" value="BXY_1283100"/>
</dbReference>
<reference evidence="10" key="2">
    <citation type="submission" date="2020-09" db="EMBL/GenBank/DDBJ databases">
        <authorList>
            <person name="Kikuchi T."/>
        </authorList>
    </citation>
    <scope>NUCLEOTIDE SEQUENCE</scope>
    <source>
        <strain evidence="10">Ka4C1</strain>
    </source>
</reference>
<dbReference type="Proteomes" id="UP000659654">
    <property type="component" value="Unassembled WGS sequence"/>
</dbReference>
<evidence type="ECO:0000256" key="8">
    <source>
        <dbReference type="PROSITE-ProRule" id="PRU00855"/>
    </source>
</evidence>
<dbReference type="SMR" id="A0A1I7SIG1"/>
<keyword evidence="12" id="KW-1185">Reference proteome</keyword>
<reference evidence="13" key="1">
    <citation type="submission" date="2016-11" db="UniProtKB">
        <authorList>
            <consortium name="WormBaseParasite"/>
        </authorList>
    </citation>
    <scope>IDENTIFICATION</scope>
</reference>
<sequence length="205" mass="22584">MQVEKKDQDFHGCAWLPKVEEPSITSSWPKDTRFMLPQLTPTTSKKDMGTQTELGNCFDARHAYLDGYMLLPISVAALSPGLPPPPRSAHFSNLATPNSASSTGSKNVFDFNLKSLNIEGFGTSPLVSPTEPRRKGSHMFCGFCFNNAKANGIDTSGPGRWSQHNLRDQEGRVECPCLRMFQCPICGASGDSAHTQRHCPKRNRI</sequence>
<dbReference type="Gene3D" id="4.10.60.30">
    <property type="entry name" value="Nanos, RNA-binding domain"/>
    <property type="match status" value="1"/>
</dbReference>
<dbReference type="OrthoDB" id="10010129at2759"/>
<evidence type="ECO:0000313" key="12">
    <source>
        <dbReference type="Proteomes" id="UP000659654"/>
    </source>
</evidence>
<dbReference type="PROSITE" id="PS51522">
    <property type="entry name" value="ZF_NANOS"/>
    <property type="match status" value="1"/>
</dbReference>
<dbReference type="GO" id="GO:0008270">
    <property type="term" value="F:zinc ion binding"/>
    <property type="evidence" value="ECO:0007669"/>
    <property type="project" value="UniProtKB-KW"/>
</dbReference>
<keyword evidence="2" id="KW-0963">Cytoplasm</keyword>
<keyword evidence="5" id="KW-0862">Zinc</keyword>
<evidence type="ECO:0000256" key="2">
    <source>
        <dbReference type="ARBA" id="ARBA00022490"/>
    </source>
</evidence>
<feature type="domain" description="Nanos-type" evidence="9">
    <location>
        <begin position="140"/>
        <end position="201"/>
    </location>
</feature>
<evidence type="ECO:0000313" key="11">
    <source>
        <dbReference type="Proteomes" id="UP000095284"/>
    </source>
</evidence>
<keyword evidence="3" id="KW-0479">Metal-binding</keyword>
<dbReference type="Proteomes" id="UP000582659">
    <property type="component" value="Unassembled WGS sequence"/>
</dbReference>
<dbReference type="EMBL" id="CAJFDI010000006">
    <property type="protein sequence ID" value="CAD5234436.1"/>
    <property type="molecule type" value="Genomic_DNA"/>
</dbReference>
<comment type="subcellular location">
    <subcellularLocation>
        <location evidence="1">Cytoplasm</location>
    </subcellularLocation>
</comment>
<evidence type="ECO:0000256" key="4">
    <source>
        <dbReference type="ARBA" id="ARBA00022771"/>
    </source>
</evidence>
<dbReference type="Proteomes" id="UP000095284">
    <property type="component" value="Unplaced"/>
</dbReference>
<evidence type="ECO:0000256" key="6">
    <source>
        <dbReference type="ARBA" id="ARBA00022845"/>
    </source>
</evidence>
<keyword evidence="7 8" id="KW-0694">RNA-binding</keyword>
<dbReference type="Pfam" id="PF05741">
    <property type="entry name" value="zf-nanos"/>
    <property type="match status" value="1"/>
</dbReference>
<name>A0A1I7SIG1_BURXY</name>
<evidence type="ECO:0000256" key="5">
    <source>
        <dbReference type="ARBA" id="ARBA00022833"/>
    </source>
</evidence>